<comment type="subcellular location">
    <subcellularLocation>
        <location evidence="2">Membrane</location>
    </subcellularLocation>
</comment>
<dbReference type="CDD" id="cd00075">
    <property type="entry name" value="HATPase"/>
    <property type="match status" value="1"/>
</dbReference>
<dbReference type="InterPro" id="IPR003661">
    <property type="entry name" value="HisK_dim/P_dom"/>
</dbReference>
<dbReference type="PANTHER" id="PTHR45453:SF1">
    <property type="entry name" value="PHOSPHATE REGULON SENSOR PROTEIN PHOR"/>
    <property type="match status" value="1"/>
</dbReference>
<dbReference type="InterPro" id="IPR050351">
    <property type="entry name" value="BphY/WalK/GraS-like"/>
</dbReference>
<dbReference type="RefSeq" id="WP_213533438.1">
    <property type="nucleotide sequence ID" value="NZ_BOVQ01000002.1"/>
</dbReference>
<keyword evidence="5" id="KW-0808">Transferase</keyword>
<dbReference type="EC" id="2.7.13.3" evidence="3"/>
<evidence type="ECO:0000256" key="2">
    <source>
        <dbReference type="ARBA" id="ARBA00004370"/>
    </source>
</evidence>
<organism evidence="10 11">
    <name type="scientific">Lactococcus nasutitermitis</name>
    <dbReference type="NCBI Taxonomy" id="1652957"/>
    <lineage>
        <taxon>Bacteria</taxon>
        <taxon>Bacillati</taxon>
        <taxon>Bacillota</taxon>
        <taxon>Bacilli</taxon>
        <taxon>Lactobacillales</taxon>
        <taxon>Streptococcaceae</taxon>
        <taxon>Lactococcus</taxon>
    </lineage>
</organism>
<evidence type="ECO:0000313" key="11">
    <source>
        <dbReference type="Proteomes" id="UP001595987"/>
    </source>
</evidence>
<comment type="caution">
    <text evidence="10">The sequence shown here is derived from an EMBL/GenBank/DDBJ whole genome shotgun (WGS) entry which is preliminary data.</text>
</comment>
<keyword evidence="11" id="KW-1185">Reference proteome</keyword>
<keyword evidence="7" id="KW-0902">Two-component regulatory system</keyword>
<dbReference type="SUPFAM" id="SSF55874">
    <property type="entry name" value="ATPase domain of HSP90 chaperone/DNA topoisomerase II/histidine kinase"/>
    <property type="match status" value="1"/>
</dbReference>
<dbReference type="PROSITE" id="PS50109">
    <property type="entry name" value="HIS_KIN"/>
    <property type="match status" value="1"/>
</dbReference>
<feature type="transmembrane region" description="Helical" evidence="8">
    <location>
        <begin position="21"/>
        <end position="43"/>
    </location>
</feature>
<evidence type="ECO:0000256" key="8">
    <source>
        <dbReference type="SAM" id="Phobius"/>
    </source>
</evidence>
<keyword evidence="8" id="KW-0812">Transmembrane</keyword>
<dbReference type="Proteomes" id="UP001595987">
    <property type="component" value="Unassembled WGS sequence"/>
</dbReference>
<proteinExistence type="predicted"/>
<dbReference type="PRINTS" id="PR00344">
    <property type="entry name" value="BCTRLSENSOR"/>
</dbReference>
<evidence type="ECO:0000256" key="5">
    <source>
        <dbReference type="ARBA" id="ARBA00022679"/>
    </source>
</evidence>
<evidence type="ECO:0000256" key="3">
    <source>
        <dbReference type="ARBA" id="ARBA00012438"/>
    </source>
</evidence>
<dbReference type="SUPFAM" id="SSF47384">
    <property type="entry name" value="Homodimeric domain of signal transducing histidine kinase"/>
    <property type="match status" value="1"/>
</dbReference>
<dbReference type="SMART" id="SM00388">
    <property type="entry name" value="HisKA"/>
    <property type="match status" value="1"/>
</dbReference>
<protein>
    <recommendedName>
        <fullName evidence="3">histidine kinase</fullName>
        <ecNumber evidence="3">2.7.13.3</ecNumber>
    </recommendedName>
</protein>
<dbReference type="InterPro" id="IPR036097">
    <property type="entry name" value="HisK_dim/P_sf"/>
</dbReference>
<keyword evidence="8" id="KW-1133">Transmembrane helix</keyword>
<dbReference type="SMART" id="SM00387">
    <property type="entry name" value="HATPase_c"/>
    <property type="match status" value="1"/>
</dbReference>
<dbReference type="InterPro" id="IPR005467">
    <property type="entry name" value="His_kinase_dom"/>
</dbReference>
<dbReference type="Gene3D" id="3.30.565.10">
    <property type="entry name" value="Histidine kinase-like ATPase, C-terminal domain"/>
    <property type="match status" value="1"/>
</dbReference>
<dbReference type="Pfam" id="PF00512">
    <property type="entry name" value="HisKA"/>
    <property type="match status" value="1"/>
</dbReference>
<dbReference type="Gene3D" id="1.10.287.130">
    <property type="match status" value="1"/>
</dbReference>
<comment type="catalytic activity">
    <reaction evidence="1">
        <text>ATP + protein L-histidine = ADP + protein N-phospho-L-histidine.</text>
        <dbReference type="EC" id="2.7.13.3"/>
    </reaction>
</comment>
<evidence type="ECO:0000256" key="7">
    <source>
        <dbReference type="ARBA" id="ARBA00023012"/>
    </source>
</evidence>
<dbReference type="CDD" id="cd00082">
    <property type="entry name" value="HisKA"/>
    <property type="match status" value="1"/>
</dbReference>
<dbReference type="EMBL" id="JBHSGD010000004">
    <property type="protein sequence ID" value="MFC4652076.1"/>
    <property type="molecule type" value="Genomic_DNA"/>
</dbReference>
<keyword evidence="8" id="KW-0472">Membrane</keyword>
<dbReference type="PANTHER" id="PTHR45453">
    <property type="entry name" value="PHOSPHATE REGULON SENSOR PROTEIN PHOR"/>
    <property type="match status" value="1"/>
</dbReference>
<sequence length="456" mass="51376">MRKLIKKIKTSAIVKNDRKNFLHFFLAFTVIFVALTLIILQVMRSGTYKATDQNLRDLSQNTTFLTSTAQHQQITGNGMPQTQGGDFGPTNTLLVYNSEGKNLLPVTNSESSNIVLAQLQKKMKLNKDNIDKIESVIIHNPYGENWHFRYLTSEVNMENEVTGVHTTAYVQIFSNVDQLQDSLASNVRIIITTMAIFWLLSIILSLYLANWTLRPIVAAFEKQKEFVENASHELRTPLAILQNRLELLFQNPTSTIIDESENISESLSEVRNMRLLTTNLLNLARRDNGINIAPVDTDASYFEGIFSNYKMLAENADKTFTGTVKFDGTAQLDQSLIKQLLTILFDNALKYTDDDGAVTIDIVKNNKELTFTVADNGDGISDEDKKRIFDRFFRVDKARTRQKGGLGLGLSLAKQIIDAYNGKISVEDTQPKGTTFVIKLRLDSTIVNPANIFKKL</sequence>
<feature type="domain" description="Histidine kinase" evidence="9">
    <location>
        <begin position="229"/>
        <end position="444"/>
    </location>
</feature>
<dbReference type="InterPro" id="IPR036890">
    <property type="entry name" value="HATPase_C_sf"/>
</dbReference>
<name>A0ABV9JC96_9LACT</name>
<accession>A0ABV9JC96</accession>
<dbReference type="Pfam" id="PF02518">
    <property type="entry name" value="HATPase_c"/>
    <property type="match status" value="1"/>
</dbReference>
<evidence type="ECO:0000259" key="9">
    <source>
        <dbReference type="PROSITE" id="PS50109"/>
    </source>
</evidence>
<dbReference type="InterPro" id="IPR003594">
    <property type="entry name" value="HATPase_dom"/>
</dbReference>
<reference evidence="11" key="1">
    <citation type="journal article" date="2019" name="Int. J. Syst. Evol. Microbiol.">
        <title>The Global Catalogue of Microorganisms (GCM) 10K type strain sequencing project: providing services to taxonomists for standard genome sequencing and annotation.</title>
        <authorList>
            <consortium name="The Broad Institute Genomics Platform"/>
            <consortium name="The Broad Institute Genome Sequencing Center for Infectious Disease"/>
            <person name="Wu L."/>
            <person name="Ma J."/>
        </authorList>
    </citation>
    <scope>NUCLEOTIDE SEQUENCE [LARGE SCALE GENOMIC DNA]</scope>
    <source>
        <strain evidence="11">CCUG 63287</strain>
    </source>
</reference>
<evidence type="ECO:0000256" key="4">
    <source>
        <dbReference type="ARBA" id="ARBA00022553"/>
    </source>
</evidence>
<evidence type="ECO:0000256" key="1">
    <source>
        <dbReference type="ARBA" id="ARBA00000085"/>
    </source>
</evidence>
<gene>
    <name evidence="10" type="ORF">ACFO26_04070</name>
</gene>
<dbReference type="GO" id="GO:0016301">
    <property type="term" value="F:kinase activity"/>
    <property type="evidence" value="ECO:0007669"/>
    <property type="project" value="UniProtKB-KW"/>
</dbReference>
<evidence type="ECO:0000256" key="6">
    <source>
        <dbReference type="ARBA" id="ARBA00022777"/>
    </source>
</evidence>
<keyword evidence="4" id="KW-0597">Phosphoprotein</keyword>
<feature type="transmembrane region" description="Helical" evidence="8">
    <location>
        <begin position="189"/>
        <end position="209"/>
    </location>
</feature>
<keyword evidence="6 10" id="KW-0418">Kinase</keyword>
<dbReference type="InterPro" id="IPR004358">
    <property type="entry name" value="Sig_transdc_His_kin-like_C"/>
</dbReference>
<evidence type="ECO:0000313" key="10">
    <source>
        <dbReference type="EMBL" id="MFC4652076.1"/>
    </source>
</evidence>